<dbReference type="Proteomes" id="UP000551758">
    <property type="component" value="Unassembled WGS sequence"/>
</dbReference>
<keyword evidence="6" id="KW-0067">ATP-binding</keyword>
<evidence type="ECO:0000313" key="11">
    <source>
        <dbReference type="Proteomes" id="UP000551758"/>
    </source>
</evidence>
<dbReference type="PROSITE" id="PS50011">
    <property type="entry name" value="PROTEIN_KINASE_DOM"/>
    <property type="match status" value="1"/>
</dbReference>
<dbReference type="SMART" id="SM00220">
    <property type="entry name" value="S_TKc"/>
    <property type="match status" value="1"/>
</dbReference>
<dbReference type="PANTHER" id="PTHR24346">
    <property type="entry name" value="MAP/MICROTUBULE AFFINITY-REGULATING KINASE"/>
    <property type="match status" value="1"/>
</dbReference>
<evidence type="ECO:0000259" key="9">
    <source>
        <dbReference type="PROSITE" id="PS50011"/>
    </source>
</evidence>
<evidence type="ECO:0000256" key="6">
    <source>
        <dbReference type="ARBA" id="ARBA00022840"/>
    </source>
</evidence>
<evidence type="ECO:0000313" key="10">
    <source>
        <dbReference type="EMBL" id="KAF5918937.1"/>
    </source>
</evidence>
<protein>
    <recommendedName>
        <fullName evidence="1">non-specific serine/threonine protein kinase</fullName>
        <ecNumber evidence="1">2.7.11.1</ecNumber>
    </recommendedName>
</protein>
<comment type="catalytic activity">
    <reaction evidence="7">
        <text>L-threonyl-[protein] + ATP = O-phospho-L-threonyl-[protein] + ADP + H(+)</text>
        <dbReference type="Rhea" id="RHEA:46608"/>
        <dbReference type="Rhea" id="RHEA-COMP:11060"/>
        <dbReference type="Rhea" id="RHEA-COMP:11605"/>
        <dbReference type="ChEBI" id="CHEBI:15378"/>
        <dbReference type="ChEBI" id="CHEBI:30013"/>
        <dbReference type="ChEBI" id="CHEBI:30616"/>
        <dbReference type="ChEBI" id="CHEBI:61977"/>
        <dbReference type="ChEBI" id="CHEBI:456216"/>
        <dbReference type="EC" id="2.7.11.1"/>
    </reaction>
</comment>
<comment type="catalytic activity">
    <reaction evidence="8">
        <text>L-seryl-[protein] + ATP = O-phospho-L-seryl-[protein] + ADP + H(+)</text>
        <dbReference type="Rhea" id="RHEA:17989"/>
        <dbReference type="Rhea" id="RHEA-COMP:9863"/>
        <dbReference type="Rhea" id="RHEA-COMP:11604"/>
        <dbReference type="ChEBI" id="CHEBI:15378"/>
        <dbReference type="ChEBI" id="CHEBI:29999"/>
        <dbReference type="ChEBI" id="CHEBI:30616"/>
        <dbReference type="ChEBI" id="CHEBI:83421"/>
        <dbReference type="ChEBI" id="CHEBI:456216"/>
        <dbReference type="EC" id="2.7.11.1"/>
    </reaction>
</comment>
<evidence type="ECO:0000256" key="3">
    <source>
        <dbReference type="ARBA" id="ARBA00022679"/>
    </source>
</evidence>
<feature type="domain" description="Protein kinase" evidence="9">
    <location>
        <begin position="1"/>
        <end position="244"/>
    </location>
</feature>
<dbReference type="GO" id="GO:0050321">
    <property type="term" value="F:tau-protein kinase activity"/>
    <property type="evidence" value="ECO:0007669"/>
    <property type="project" value="TreeGrafter"/>
</dbReference>
<evidence type="ECO:0000256" key="4">
    <source>
        <dbReference type="ARBA" id="ARBA00022741"/>
    </source>
</evidence>
<dbReference type="AlphaFoldDB" id="A0A7J7ET97"/>
<organism evidence="10 11">
    <name type="scientific">Diceros bicornis minor</name>
    <name type="common">South-central black rhinoceros</name>
    <dbReference type="NCBI Taxonomy" id="77932"/>
    <lineage>
        <taxon>Eukaryota</taxon>
        <taxon>Metazoa</taxon>
        <taxon>Chordata</taxon>
        <taxon>Craniata</taxon>
        <taxon>Vertebrata</taxon>
        <taxon>Euteleostomi</taxon>
        <taxon>Mammalia</taxon>
        <taxon>Eutheria</taxon>
        <taxon>Laurasiatheria</taxon>
        <taxon>Perissodactyla</taxon>
        <taxon>Rhinocerotidae</taxon>
        <taxon>Diceros</taxon>
    </lineage>
</organism>
<evidence type="ECO:0000256" key="8">
    <source>
        <dbReference type="ARBA" id="ARBA00048679"/>
    </source>
</evidence>
<accession>A0A7J7ET97</accession>
<keyword evidence="4" id="KW-0547">Nucleotide-binding</keyword>
<dbReference type="GO" id="GO:0035556">
    <property type="term" value="P:intracellular signal transduction"/>
    <property type="evidence" value="ECO:0007669"/>
    <property type="project" value="TreeGrafter"/>
</dbReference>
<dbReference type="GO" id="GO:0005737">
    <property type="term" value="C:cytoplasm"/>
    <property type="evidence" value="ECO:0007669"/>
    <property type="project" value="TreeGrafter"/>
</dbReference>
<gene>
    <name evidence="10" type="ORF">HPG69_005978</name>
</gene>
<evidence type="ECO:0000256" key="2">
    <source>
        <dbReference type="ARBA" id="ARBA00022527"/>
    </source>
</evidence>
<keyword evidence="5" id="KW-0418">Kinase</keyword>
<dbReference type="SUPFAM" id="SSF56112">
    <property type="entry name" value="Protein kinase-like (PK-like)"/>
    <property type="match status" value="1"/>
</dbReference>
<dbReference type="Pfam" id="PF00069">
    <property type="entry name" value="Pkinase"/>
    <property type="match status" value="1"/>
</dbReference>
<dbReference type="InterPro" id="IPR011009">
    <property type="entry name" value="Kinase-like_dom_sf"/>
</dbReference>
<dbReference type="GO" id="GO:0000226">
    <property type="term" value="P:microtubule cytoskeleton organization"/>
    <property type="evidence" value="ECO:0007669"/>
    <property type="project" value="TreeGrafter"/>
</dbReference>
<keyword evidence="2" id="KW-0723">Serine/threonine-protein kinase</keyword>
<dbReference type="EC" id="2.7.11.1" evidence="1"/>
<dbReference type="GO" id="GO:0005524">
    <property type="term" value="F:ATP binding"/>
    <property type="evidence" value="ECO:0007669"/>
    <property type="project" value="UniProtKB-KW"/>
</dbReference>
<sequence length="244" mass="28143">MKRIDVCNENKHSRMQDLSGRWMLPLGQFGLFAVSAEKETHVGNCWLLNTISTGNLAKVKLAWHILTHKEVAMTIVDKTRQGSFSLQKLSCNKKWPQTNSERQCLLQSAVISKFIVHRDIKAETRLLDADVNIKIADFSSSNEFLWQQVRYLVWQLPLRGPELFQRQKYDGPAVDVCSVEIILYTLVSRSPTSGAQKFTKLWEQVLRGQYHIPFYMSIECENLLKKFLILIPSKRSTLGQIMKD</sequence>
<dbReference type="PANTHER" id="PTHR24346:SF56">
    <property type="entry name" value="SERINE_THREONINE-PROTEIN KINASE MARK2"/>
    <property type="match status" value="1"/>
</dbReference>
<comment type="caution">
    <text evidence="10">The sequence shown here is derived from an EMBL/GenBank/DDBJ whole genome shotgun (WGS) entry which is preliminary data.</text>
</comment>
<keyword evidence="3" id="KW-0808">Transferase</keyword>
<dbReference type="EMBL" id="JACDTQ010002427">
    <property type="protein sequence ID" value="KAF5918937.1"/>
    <property type="molecule type" value="Genomic_DNA"/>
</dbReference>
<evidence type="ECO:0000256" key="5">
    <source>
        <dbReference type="ARBA" id="ARBA00022777"/>
    </source>
</evidence>
<dbReference type="Gene3D" id="1.10.510.10">
    <property type="entry name" value="Transferase(Phosphotransferase) domain 1"/>
    <property type="match status" value="1"/>
</dbReference>
<keyword evidence="11" id="KW-1185">Reference proteome</keyword>
<proteinExistence type="predicted"/>
<dbReference type="InterPro" id="IPR000719">
    <property type="entry name" value="Prot_kinase_dom"/>
</dbReference>
<reference evidence="10 11" key="1">
    <citation type="journal article" date="2020" name="Mol. Biol. Evol.">
        <title>Interspecific Gene Flow and the Evolution of Specialization in Black and White Rhinoceros.</title>
        <authorList>
            <person name="Moodley Y."/>
            <person name="Westbury M.V."/>
            <person name="Russo I.M."/>
            <person name="Gopalakrishnan S."/>
            <person name="Rakotoarivelo A."/>
            <person name="Olsen R.A."/>
            <person name="Prost S."/>
            <person name="Tunstall T."/>
            <person name="Ryder O.A."/>
            <person name="Dalen L."/>
            <person name="Bruford M.W."/>
        </authorList>
    </citation>
    <scope>NUCLEOTIDE SEQUENCE [LARGE SCALE GENOMIC DNA]</scope>
    <source>
        <strain evidence="10">SBR-YM</strain>
        <tissue evidence="10">Skin</tissue>
    </source>
</reference>
<evidence type="ECO:0000256" key="1">
    <source>
        <dbReference type="ARBA" id="ARBA00012513"/>
    </source>
</evidence>
<evidence type="ECO:0000256" key="7">
    <source>
        <dbReference type="ARBA" id="ARBA00047899"/>
    </source>
</evidence>
<name>A0A7J7ET97_DICBM</name>